<protein>
    <submittedName>
        <fullName evidence="1">Uncharacterized protein</fullName>
    </submittedName>
</protein>
<keyword evidence="2" id="KW-1185">Reference proteome</keyword>
<dbReference type="EMBL" id="CP043420">
    <property type="protein sequence ID" value="QEL10869.1"/>
    <property type="molecule type" value="Genomic_DNA"/>
</dbReference>
<dbReference type="STRING" id="657387.BH688_03070"/>
<sequence length="107" mass="11757">MLITATASMPAQANEVSLQNVFDAGEACAKTVMQKSQELMSETKPGRTTFTSLPLEDARIIQAGTSYSKSSRVRFIPYAESTYLDGGNSGSAWRQCMRDREMPVPEE</sequence>
<evidence type="ECO:0000313" key="2">
    <source>
        <dbReference type="Proteomes" id="UP000322553"/>
    </source>
</evidence>
<dbReference type="OrthoDB" id="6432403at2"/>
<dbReference type="RefSeq" id="WP_070977108.1">
    <property type="nucleotide sequence ID" value="NZ_CP043420.1"/>
</dbReference>
<organism evidence="1 2">
    <name type="scientific">Kushneria phosphatilytica</name>
    <dbReference type="NCBI Taxonomy" id="657387"/>
    <lineage>
        <taxon>Bacteria</taxon>
        <taxon>Pseudomonadati</taxon>
        <taxon>Pseudomonadota</taxon>
        <taxon>Gammaproteobacteria</taxon>
        <taxon>Oceanospirillales</taxon>
        <taxon>Halomonadaceae</taxon>
        <taxon>Kushneria</taxon>
    </lineage>
</organism>
<proteinExistence type="predicted"/>
<gene>
    <name evidence="1" type="ORF">FY550_06835</name>
</gene>
<reference evidence="1 2" key="1">
    <citation type="submission" date="2019-08" db="EMBL/GenBank/DDBJ databases">
        <title>Complete genome sequence of Kushneria sp. YCWA18, a halophilic phosphate-solubilizing bacterium isolated from Daqiao saltern in China.</title>
        <authorList>
            <person name="Du G.-X."/>
            <person name="Qu L.-Y."/>
        </authorList>
    </citation>
    <scope>NUCLEOTIDE SEQUENCE [LARGE SCALE GENOMIC DNA]</scope>
    <source>
        <strain evidence="1 2">YCWA18</strain>
    </source>
</reference>
<dbReference type="Proteomes" id="UP000322553">
    <property type="component" value="Chromosome"/>
</dbReference>
<dbReference type="AlphaFoldDB" id="A0A1S1NTV9"/>
<evidence type="ECO:0000313" key="1">
    <source>
        <dbReference type="EMBL" id="QEL10869.1"/>
    </source>
</evidence>
<dbReference type="KEGG" id="kuy:FY550_06835"/>
<accession>A0A1S1NTV9</accession>
<name>A0A1S1NTV9_9GAMM</name>